<protein>
    <recommendedName>
        <fullName evidence="8">Phospholipid phosphatase-related protein type 2</fullName>
    </recommendedName>
    <alternativeName>
        <fullName evidence="9">Inactive phospholipid phosphatase PLPPR2</fullName>
    </alternativeName>
    <alternativeName>
        <fullName evidence="10">Lipid phosphate phosphatase-related protein type 2</fullName>
    </alternativeName>
    <alternativeName>
        <fullName evidence="11">Plasticity-related gene 4 protein</fullName>
    </alternativeName>
</protein>
<gene>
    <name evidence="15" type="primary">PLPPR2</name>
</gene>
<keyword evidence="5 13" id="KW-1133">Transmembrane helix</keyword>
<reference evidence="15" key="3">
    <citation type="submission" date="2025-09" db="UniProtKB">
        <authorList>
            <consortium name="Ensembl"/>
        </authorList>
    </citation>
    <scope>IDENTIFICATION</scope>
</reference>
<feature type="transmembrane region" description="Helical" evidence="13">
    <location>
        <begin position="12"/>
        <end position="34"/>
    </location>
</feature>
<dbReference type="InterPro" id="IPR000326">
    <property type="entry name" value="PAP2/HPO"/>
</dbReference>
<dbReference type="Ensembl" id="ENSVURT00010017555.1">
    <property type="protein sequence ID" value="ENSVURP00010015441.1"/>
    <property type="gene ID" value="ENSVURG00010011838.1"/>
</dbReference>
<dbReference type="RefSeq" id="XP_027706886.1">
    <property type="nucleotide sequence ID" value="XM_027851085.1"/>
</dbReference>
<evidence type="ECO:0000256" key="2">
    <source>
        <dbReference type="ARBA" id="ARBA00008816"/>
    </source>
</evidence>
<feature type="transmembrane region" description="Helical" evidence="13">
    <location>
        <begin position="73"/>
        <end position="92"/>
    </location>
</feature>
<evidence type="ECO:0000256" key="10">
    <source>
        <dbReference type="ARBA" id="ARBA00081262"/>
    </source>
</evidence>
<dbReference type="PANTHER" id="PTHR10165">
    <property type="entry name" value="LIPID PHOSPHATE PHOSPHATASE"/>
    <property type="match status" value="1"/>
</dbReference>
<dbReference type="InterPro" id="IPR043216">
    <property type="entry name" value="PAP-like"/>
</dbReference>
<dbReference type="GeneID" id="114035108"/>
<feature type="domain" description="Phosphatidic acid phosphatase type 2/haloperoxidase" evidence="14">
    <location>
        <begin position="130"/>
        <end position="282"/>
    </location>
</feature>
<feature type="region of interest" description="Disordered" evidence="12">
    <location>
        <begin position="320"/>
        <end position="339"/>
    </location>
</feature>
<sequence>MASGRPDLKRSFSIIPCFIFVESVLLGAVVLLAYRLEYTDTFPVHMQGFFCYDSTYAKPYPGPEATSRVPPALIYPLVTAGPAITILLGELARAFFPAPTSTVPALREKTIVCGDCCRFSPALRRLVRFLGVYSFGLFTTSIFANAGQVVTGNPTPHFLSVCHPNYTALGCPPPATDKPGLDRYVTDQGACAAGNPALVAAARRAFPCKDAALCAFAVTYTAMYVTLVFRVKGSRLVKPSLCLALLCPAFLVGVVRVAEYRNHWSDVLAGFLTGAAIATFLVTCVVNKFQSRMPLCQRAFRWEGLGPVPAIENPLEKLNSAQEPKTTAPPLQPARLTPPKLQSCARRGHLIPSCVSSRAPPMCSSPRVPRARVRSEPTLPAMTPGPSQGPPPSPGPSVAGGGGGGGGRGRKLLLPTPLLRDLYTLSGLYPSPFHRDSFSPYLFASRDHLL</sequence>
<name>A0A4X2KZM0_VOMUR</name>
<evidence type="ECO:0000256" key="8">
    <source>
        <dbReference type="ARBA" id="ARBA00069375"/>
    </source>
</evidence>
<keyword evidence="6 13" id="KW-0472">Membrane</keyword>
<keyword evidence="3" id="KW-0597">Phosphoprotein</keyword>
<dbReference type="GeneTree" id="ENSGT00940000158145"/>
<dbReference type="AlphaFoldDB" id="A0A4X2KZM0"/>
<evidence type="ECO:0000313" key="16">
    <source>
        <dbReference type="Proteomes" id="UP000314987"/>
    </source>
</evidence>
<dbReference type="RefSeq" id="XP_027706885.1">
    <property type="nucleotide sequence ID" value="XM_027851084.1"/>
</dbReference>
<dbReference type="FunFam" id="1.20.144.10:FF:000006">
    <property type="entry name" value="Phospholipid phosphatase-related protein type 2 isoform X1"/>
    <property type="match status" value="1"/>
</dbReference>
<feature type="transmembrane region" description="Helical" evidence="13">
    <location>
        <begin position="241"/>
        <end position="258"/>
    </location>
</feature>
<feature type="transmembrane region" description="Helical" evidence="13">
    <location>
        <begin position="264"/>
        <end position="286"/>
    </location>
</feature>
<evidence type="ECO:0000256" key="6">
    <source>
        <dbReference type="ARBA" id="ARBA00023136"/>
    </source>
</evidence>
<reference evidence="15" key="2">
    <citation type="submission" date="2025-08" db="UniProtKB">
        <authorList>
            <consortium name="Ensembl"/>
        </authorList>
    </citation>
    <scope>IDENTIFICATION</scope>
</reference>
<organism evidence="15 16">
    <name type="scientific">Vombatus ursinus</name>
    <name type="common">Common wombat</name>
    <dbReference type="NCBI Taxonomy" id="29139"/>
    <lineage>
        <taxon>Eukaryota</taxon>
        <taxon>Metazoa</taxon>
        <taxon>Chordata</taxon>
        <taxon>Craniata</taxon>
        <taxon>Vertebrata</taxon>
        <taxon>Euteleostomi</taxon>
        <taxon>Mammalia</taxon>
        <taxon>Metatheria</taxon>
        <taxon>Diprotodontia</taxon>
        <taxon>Vombatidae</taxon>
        <taxon>Vombatus</taxon>
    </lineage>
</organism>
<evidence type="ECO:0000256" key="13">
    <source>
        <dbReference type="SAM" id="Phobius"/>
    </source>
</evidence>
<feature type="region of interest" description="Disordered" evidence="12">
    <location>
        <begin position="357"/>
        <end position="412"/>
    </location>
</feature>
<keyword evidence="4 13" id="KW-0812">Transmembrane</keyword>
<comment type="subcellular location">
    <subcellularLocation>
        <location evidence="1">Membrane</location>
        <topology evidence="1">Multi-pass membrane protein</topology>
    </subcellularLocation>
</comment>
<proteinExistence type="inferred from homology"/>
<dbReference type="Proteomes" id="UP000314987">
    <property type="component" value="Unassembled WGS sequence"/>
</dbReference>
<dbReference type="OMA" id="NAYIQPF"/>
<evidence type="ECO:0000256" key="12">
    <source>
        <dbReference type="SAM" id="MobiDB-lite"/>
    </source>
</evidence>
<dbReference type="STRING" id="29139.ENSVURP00010015441"/>
<feature type="transmembrane region" description="Helical" evidence="13">
    <location>
        <begin position="210"/>
        <end position="229"/>
    </location>
</feature>
<dbReference type="GO" id="GO:0008195">
    <property type="term" value="F:phosphatidate phosphatase activity"/>
    <property type="evidence" value="ECO:0007669"/>
    <property type="project" value="TreeGrafter"/>
</dbReference>
<evidence type="ECO:0000256" key="5">
    <source>
        <dbReference type="ARBA" id="ARBA00022989"/>
    </source>
</evidence>
<evidence type="ECO:0000256" key="9">
    <source>
        <dbReference type="ARBA" id="ARBA00079139"/>
    </source>
</evidence>
<reference evidence="16" key="1">
    <citation type="submission" date="2018-12" db="EMBL/GenBank/DDBJ databases">
        <authorList>
            <person name="Yazar S."/>
        </authorList>
    </citation>
    <scope>NUCLEOTIDE SEQUENCE [LARGE SCALE GENOMIC DNA]</scope>
</reference>
<evidence type="ECO:0000256" key="1">
    <source>
        <dbReference type="ARBA" id="ARBA00004141"/>
    </source>
</evidence>
<comment type="similarity">
    <text evidence="2">Belongs to the PA-phosphatase related phosphoesterase family.</text>
</comment>
<keyword evidence="16" id="KW-1185">Reference proteome</keyword>
<dbReference type="CTD" id="64748"/>
<dbReference type="GO" id="GO:0005886">
    <property type="term" value="C:plasma membrane"/>
    <property type="evidence" value="ECO:0007669"/>
    <property type="project" value="TreeGrafter"/>
</dbReference>
<dbReference type="GO" id="GO:0007165">
    <property type="term" value="P:signal transduction"/>
    <property type="evidence" value="ECO:0007669"/>
    <property type="project" value="TreeGrafter"/>
</dbReference>
<keyword evidence="7" id="KW-0325">Glycoprotein</keyword>
<feature type="transmembrane region" description="Helical" evidence="13">
    <location>
        <begin position="126"/>
        <end position="146"/>
    </location>
</feature>
<evidence type="ECO:0000256" key="3">
    <source>
        <dbReference type="ARBA" id="ARBA00022553"/>
    </source>
</evidence>
<dbReference type="GO" id="GO:0046839">
    <property type="term" value="P:phospholipid dephosphorylation"/>
    <property type="evidence" value="ECO:0007669"/>
    <property type="project" value="TreeGrafter"/>
</dbReference>
<evidence type="ECO:0000256" key="4">
    <source>
        <dbReference type="ARBA" id="ARBA00022692"/>
    </source>
</evidence>
<feature type="compositionally biased region" description="Gly residues" evidence="12">
    <location>
        <begin position="398"/>
        <end position="407"/>
    </location>
</feature>
<dbReference type="Gene3D" id="1.20.144.10">
    <property type="entry name" value="Phosphatidic acid phosphatase type 2/haloperoxidase"/>
    <property type="match status" value="1"/>
</dbReference>
<dbReference type="InterPro" id="IPR036938">
    <property type="entry name" value="PAP2/HPO_sf"/>
</dbReference>
<dbReference type="GO" id="GO:0006644">
    <property type="term" value="P:phospholipid metabolic process"/>
    <property type="evidence" value="ECO:0007669"/>
    <property type="project" value="InterPro"/>
</dbReference>
<dbReference type="Pfam" id="PF01569">
    <property type="entry name" value="PAP2"/>
    <property type="match status" value="1"/>
</dbReference>
<evidence type="ECO:0000256" key="7">
    <source>
        <dbReference type="ARBA" id="ARBA00023180"/>
    </source>
</evidence>
<accession>A0A4X2KZM0</accession>
<dbReference type="PANTHER" id="PTHR10165:SF15">
    <property type="entry name" value="PHOSPHOLIPID PHOSPHATASE-RELATED PROTEIN TYPE 2"/>
    <property type="match status" value="1"/>
</dbReference>
<evidence type="ECO:0000259" key="14">
    <source>
        <dbReference type="SMART" id="SM00014"/>
    </source>
</evidence>
<evidence type="ECO:0000313" key="15">
    <source>
        <dbReference type="Ensembl" id="ENSVURP00010015441.1"/>
    </source>
</evidence>
<dbReference type="RefSeq" id="XP_027706884.1">
    <property type="nucleotide sequence ID" value="XM_027851083.1"/>
</dbReference>
<dbReference type="RefSeq" id="XP_027706883.1">
    <property type="nucleotide sequence ID" value="XM_027851082.1"/>
</dbReference>
<dbReference type="SUPFAM" id="SSF48317">
    <property type="entry name" value="Acid phosphatase/Vanadium-dependent haloperoxidase"/>
    <property type="match status" value="1"/>
</dbReference>
<evidence type="ECO:0000256" key="11">
    <source>
        <dbReference type="ARBA" id="ARBA00082653"/>
    </source>
</evidence>
<dbReference type="SMART" id="SM00014">
    <property type="entry name" value="acidPPc"/>
    <property type="match status" value="1"/>
</dbReference>
<dbReference type="CDD" id="cd03384">
    <property type="entry name" value="PAP2_wunen"/>
    <property type="match status" value="1"/>
</dbReference>
<dbReference type="OrthoDB" id="8907274at2759"/>